<gene>
    <name evidence="1" type="ORF">E2C01_085091</name>
</gene>
<keyword evidence="2" id="KW-1185">Reference proteome</keyword>
<sequence length="86" mass="9930">MSTALPGVALKRAVSRRKRYVEQWNCYILYEKQEHKPFVKRGLPVITKVERQVPALNYLKILVPVGGKFHCRFGANGQTNERSQVM</sequence>
<dbReference type="EMBL" id="VSRR010083321">
    <property type="protein sequence ID" value="MPC90121.1"/>
    <property type="molecule type" value="Genomic_DNA"/>
</dbReference>
<dbReference type="AlphaFoldDB" id="A0A5B7IX08"/>
<dbReference type="Proteomes" id="UP000324222">
    <property type="component" value="Unassembled WGS sequence"/>
</dbReference>
<evidence type="ECO:0000313" key="2">
    <source>
        <dbReference type="Proteomes" id="UP000324222"/>
    </source>
</evidence>
<proteinExistence type="predicted"/>
<organism evidence="1 2">
    <name type="scientific">Portunus trituberculatus</name>
    <name type="common">Swimming crab</name>
    <name type="synonym">Neptunus trituberculatus</name>
    <dbReference type="NCBI Taxonomy" id="210409"/>
    <lineage>
        <taxon>Eukaryota</taxon>
        <taxon>Metazoa</taxon>
        <taxon>Ecdysozoa</taxon>
        <taxon>Arthropoda</taxon>
        <taxon>Crustacea</taxon>
        <taxon>Multicrustacea</taxon>
        <taxon>Malacostraca</taxon>
        <taxon>Eumalacostraca</taxon>
        <taxon>Eucarida</taxon>
        <taxon>Decapoda</taxon>
        <taxon>Pleocyemata</taxon>
        <taxon>Brachyura</taxon>
        <taxon>Eubrachyura</taxon>
        <taxon>Portunoidea</taxon>
        <taxon>Portunidae</taxon>
        <taxon>Portuninae</taxon>
        <taxon>Portunus</taxon>
    </lineage>
</organism>
<accession>A0A5B7IX08</accession>
<protein>
    <submittedName>
        <fullName evidence="1">Uncharacterized protein</fullName>
    </submittedName>
</protein>
<name>A0A5B7IX08_PORTR</name>
<evidence type="ECO:0000313" key="1">
    <source>
        <dbReference type="EMBL" id="MPC90121.1"/>
    </source>
</evidence>
<comment type="caution">
    <text evidence="1">The sequence shown here is derived from an EMBL/GenBank/DDBJ whole genome shotgun (WGS) entry which is preliminary data.</text>
</comment>
<reference evidence="1 2" key="1">
    <citation type="submission" date="2019-05" db="EMBL/GenBank/DDBJ databases">
        <title>Another draft genome of Portunus trituberculatus and its Hox gene families provides insights of decapod evolution.</title>
        <authorList>
            <person name="Jeong J.-H."/>
            <person name="Song I."/>
            <person name="Kim S."/>
            <person name="Choi T."/>
            <person name="Kim D."/>
            <person name="Ryu S."/>
            <person name="Kim W."/>
        </authorList>
    </citation>
    <scope>NUCLEOTIDE SEQUENCE [LARGE SCALE GENOMIC DNA]</scope>
    <source>
        <tissue evidence="1">Muscle</tissue>
    </source>
</reference>